<evidence type="ECO:0000256" key="2">
    <source>
        <dbReference type="SAM" id="Phobius"/>
    </source>
</evidence>
<reference evidence="4" key="1">
    <citation type="submission" date="2013-03" db="EMBL/GenBank/DDBJ databases">
        <title>The Genome Sequence of Anopheles minimus MINIMUS1.</title>
        <authorList>
            <consortium name="The Broad Institute Genomics Platform"/>
            <person name="Neafsey D.E."/>
            <person name="Walton C."/>
            <person name="Walker B."/>
            <person name="Young S.K."/>
            <person name="Zeng Q."/>
            <person name="Gargeya S."/>
            <person name="Fitzgerald M."/>
            <person name="Haas B."/>
            <person name="Abouelleil A."/>
            <person name="Allen A.W."/>
            <person name="Alvarado L."/>
            <person name="Arachchi H.M."/>
            <person name="Berlin A.M."/>
            <person name="Chapman S.B."/>
            <person name="Gainer-Dewar J."/>
            <person name="Goldberg J."/>
            <person name="Griggs A."/>
            <person name="Gujja S."/>
            <person name="Hansen M."/>
            <person name="Howarth C."/>
            <person name="Imamovic A."/>
            <person name="Ireland A."/>
            <person name="Larimer J."/>
            <person name="McCowan C."/>
            <person name="Murphy C."/>
            <person name="Pearson M."/>
            <person name="Poon T.W."/>
            <person name="Priest M."/>
            <person name="Roberts A."/>
            <person name="Saif S."/>
            <person name="Shea T."/>
            <person name="Sisk P."/>
            <person name="Sykes S."/>
            <person name="Wortman J."/>
            <person name="Nusbaum C."/>
            <person name="Birren B."/>
        </authorList>
    </citation>
    <scope>NUCLEOTIDE SEQUENCE [LARGE SCALE GENOMIC DNA]</scope>
    <source>
        <strain evidence="4">MINIMUS1</strain>
    </source>
</reference>
<organism evidence="3 4">
    <name type="scientific">Anopheles minimus</name>
    <dbReference type="NCBI Taxonomy" id="112268"/>
    <lineage>
        <taxon>Eukaryota</taxon>
        <taxon>Metazoa</taxon>
        <taxon>Ecdysozoa</taxon>
        <taxon>Arthropoda</taxon>
        <taxon>Hexapoda</taxon>
        <taxon>Insecta</taxon>
        <taxon>Pterygota</taxon>
        <taxon>Neoptera</taxon>
        <taxon>Endopterygota</taxon>
        <taxon>Diptera</taxon>
        <taxon>Nematocera</taxon>
        <taxon>Culicoidea</taxon>
        <taxon>Culicidae</taxon>
        <taxon>Anophelinae</taxon>
        <taxon>Anopheles</taxon>
    </lineage>
</organism>
<keyword evidence="2" id="KW-0812">Transmembrane</keyword>
<feature type="transmembrane region" description="Helical" evidence="2">
    <location>
        <begin position="59"/>
        <end position="92"/>
    </location>
</feature>
<feature type="transmembrane region" description="Helical" evidence="2">
    <location>
        <begin position="98"/>
        <end position="126"/>
    </location>
</feature>
<keyword evidence="2" id="KW-0472">Membrane</keyword>
<evidence type="ECO:0000313" key="3">
    <source>
        <dbReference type="EnsemblMetazoa" id="AMIN008876-PA"/>
    </source>
</evidence>
<protein>
    <submittedName>
        <fullName evidence="3">Uncharacterized protein</fullName>
    </submittedName>
</protein>
<evidence type="ECO:0000256" key="1">
    <source>
        <dbReference type="SAM" id="Coils"/>
    </source>
</evidence>
<keyword evidence="2" id="KW-1133">Transmembrane helix</keyword>
<dbReference type="VEuPathDB" id="VectorBase:AMIN008876"/>
<proteinExistence type="predicted"/>
<dbReference type="Proteomes" id="UP000075920">
    <property type="component" value="Unassembled WGS sequence"/>
</dbReference>
<sequence>MLICCDKRNPNRSIENRKRKEKKNNAQAIVEVCENAIESTEKAKQTRKKSLKNFQIKHLTVSVNAVFSVLFYLYSWLVVIYLFVLCCFVIVFKCLSILLFYLVVTFVLFILLFLIFIFSSLSLPLYSTILSFHMKIKPFKINPINTFHIAQ</sequence>
<reference evidence="3" key="2">
    <citation type="submission" date="2020-05" db="UniProtKB">
        <authorList>
            <consortium name="EnsemblMetazoa"/>
        </authorList>
    </citation>
    <scope>IDENTIFICATION</scope>
    <source>
        <strain evidence="3">MINIMUS1</strain>
    </source>
</reference>
<dbReference type="AlphaFoldDB" id="A0A182WET0"/>
<name>A0A182WET0_9DIPT</name>
<keyword evidence="4" id="KW-1185">Reference proteome</keyword>
<dbReference type="EnsemblMetazoa" id="AMIN008876-RA">
    <property type="protein sequence ID" value="AMIN008876-PA"/>
    <property type="gene ID" value="AMIN008876"/>
</dbReference>
<feature type="coiled-coil region" evidence="1">
    <location>
        <begin position="11"/>
        <end position="43"/>
    </location>
</feature>
<evidence type="ECO:0000313" key="4">
    <source>
        <dbReference type="Proteomes" id="UP000075920"/>
    </source>
</evidence>
<keyword evidence="1" id="KW-0175">Coiled coil</keyword>
<accession>A0A182WET0</accession>